<dbReference type="InterPro" id="IPR003211">
    <property type="entry name" value="AmiSUreI_transpt"/>
</dbReference>
<dbReference type="RefSeq" id="WP_344896291.1">
    <property type="nucleotide sequence ID" value="NZ_BAABAS010000006.1"/>
</dbReference>
<dbReference type="InterPro" id="IPR038523">
    <property type="entry name" value="AmiSUreI_transpt_sf"/>
</dbReference>
<evidence type="ECO:0000256" key="6">
    <source>
        <dbReference type="ARBA" id="ARBA00022989"/>
    </source>
</evidence>
<evidence type="ECO:0000256" key="8">
    <source>
        <dbReference type="SAM" id="Phobius"/>
    </source>
</evidence>
<keyword evidence="7 8" id="KW-0472">Membrane</keyword>
<evidence type="ECO:0000256" key="2">
    <source>
        <dbReference type="ARBA" id="ARBA00010068"/>
    </source>
</evidence>
<accession>A0ABP8C145</accession>
<keyword evidence="3" id="KW-0813">Transport</keyword>
<proteinExistence type="inferred from homology"/>
<feature type="transmembrane region" description="Helical" evidence="8">
    <location>
        <begin position="112"/>
        <end position="132"/>
    </location>
</feature>
<comment type="similarity">
    <text evidence="2">Belongs to the AmiS/UreI family.</text>
</comment>
<sequence>MGSVGLLYVGAVLFVNALMLLGRVEAKSAAVLNLFVGAMQVVLPTLLLAQAGTDVKSISAAAGVYLFGFTYLYVGIGTLANLDTTGVGWFSLFVSISAIVFAGVNFFDVKDYPFGVIWLSWSFLWFLFFLLLGLKRAELTVYTGWVTLANAWGSVTLPAFLLLTDNYTTSGTFAVILAVCAVVICAGLWPLTRPGRPGSAAPGPSTEPVTGA</sequence>
<feature type="transmembrane region" description="Helical" evidence="8">
    <location>
        <begin position="87"/>
        <end position="106"/>
    </location>
</feature>
<feature type="transmembrane region" description="Helical" evidence="8">
    <location>
        <begin position="31"/>
        <end position="52"/>
    </location>
</feature>
<feature type="transmembrane region" description="Helical" evidence="8">
    <location>
        <begin position="139"/>
        <end position="161"/>
    </location>
</feature>
<evidence type="ECO:0000256" key="1">
    <source>
        <dbReference type="ARBA" id="ARBA00004651"/>
    </source>
</evidence>
<evidence type="ECO:0000256" key="3">
    <source>
        <dbReference type="ARBA" id="ARBA00022448"/>
    </source>
</evidence>
<dbReference type="Pfam" id="PF02293">
    <property type="entry name" value="AmiS_UreI"/>
    <property type="match status" value="1"/>
</dbReference>
<evidence type="ECO:0000256" key="7">
    <source>
        <dbReference type="ARBA" id="ARBA00023136"/>
    </source>
</evidence>
<dbReference type="Proteomes" id="UP001501710">
    <property type="component" value="Unassembled WGS sequence"/>
</dbReference>
<feature type="transmembrane region" description="Helical" evidence="8">
    <location>
        <begin position="173"/>
        <end position="191"/>
    </location>
</feature>
<gene>
    <name evidence="9" type="ORF">GCM10022254_30260</name>
</gene>
<comment type="subcellular location">
    <subcellularLocation>
        <location evidence="1">Cell membrane</location>
        <topology evidence="1">Multi-pass membrane protein</topology>
    </subcellularLocation>
</comment>
<keyword evidence="5 8" id="KW-0812">Transmembrane</keyword>
<keyword evidence="4" id="KW-1003">Cell membrane</keyword>
<dbReference type="EMBL" id="BAABAS010000006">
    <property type="protein sequence ID" value="GAA4231863.1"/>
    <property type="molecule type" value="Genomic_DNA"/>
</dbReference>
<feature type="transmembrane region" description="Helical" evidence="8">
    <location>
        <begin position="58"/>
        <end position="80"/>
    </location>
</feature>
<feature type="transmembrane region" description="Helical" evidence="8">
    <location>
        <begin position="6"/>
        <end position="24"/>
    </location>
</feature>
<evidence type="ECO:0000256" key="4">
    <source>
        <dbReference type="ARBA" id="ARBA00022475"/>
    </source>
</evidence>
<organism evidence="9 10">
    <name type="scientific">Actinomadura meridiana</name>
    <dbReference type="NCBI Taxonomy" id="559626"/>
    <lineage>
        <taxon>Bacteria</taxon>
        <taxon>Bacillati</taxon>
        <taxon>Actinomycetota</taxon>
        <taxon>Actinomycetes</taxon>
        <taxon>Streptosporangiales</taxon>
        <taxon>Thermomonosporaceae</taxon>
        <taxon>Actinomadura</taxon>
    </lineage>
</organism>
<reference evidence="10" key="1">
    <citation type="journal article" date="2019" name="Int. J. Syst. Evol. Microbiol.">
        <title>The Global Catalogue of Microorganisms (GCM) 10K type strain sequencing project: providing services to taxonomists for standard genome sequencing and annotation.</title>
        <authorList>
            <consortium name="The Broad Institute Genomics Platform"/>
            <consortium name="The Broad Institute Genome Sequencing Center for Infectious Disease"/>
            <person name="Wu L."/>
            <person name="Ma J."/>
        </authorList>
    </citation>
    <scope>NUCLEOTIDE SEQUENCE [LARGE SCALE GENOMIC DNA]</scope>
    <source>
        <strain evidence="10">JCM 17440</strain>
    </source>
</reference>
<evidence type="ECO:0000256" key="5">
    <source>
        <dbReference type="ARBA" id="ARBA00022692"/>
    </source>
</evidence>
<protein>
    <submittedName>
        <fullName evidence="9">AmiS/UreI family transporter</fullName>
    </submittedName>
</protein>
<dbReference type="Gene3D" id="1.25.40.600">
    <property type="match status" value="1"/>
</dbReference>
<name>A0ABP8C145_9ACTN</name>
<keyword evidence="6 8" id="KW-1133">Transmembrane helix</keyword>
<keyword evidence="10" id="KW-1185">Reference proteome</keyword>
<comment type="caution">
    <text evidence="9">The sequence shown here is derived from an EMBL/GenBank/DDBJ whole genome shotgun (WGS) entry which is preliminary data.</text>
</comment>
<evidence type="ECO:0000313" key="10">
    <source>
        <dbReference type="Proteomes" id="UP001501710"/>
    </source>
</evidence>
<evidence type="ECO:0000313" key="9">
    <source>
        <dbReference type="EMBL" id="GAA4231863.1"/>
    </source>
</evidence>